<organism evidence="5 6">
    <name type="scientific">Candidatus Roizmanbacteria bacterium RIFOXYA1_FULL_41_12</name>
    <dbReference type="NCBI Taxonomy" id="1802082"/>
    <lineage>
        <taxon>Bacteria</taxon>
        <taxon>Candidatus Roizmaniibacteriota</taxon>
    </lineage>
</organism>
<dbReference type="EMBL" id="MGBG01000024">
    <property type="protein sequence ID" value="OGK61975.1"/>
    <property type="molecule type" value="Genomic_DNA"/>
</dbReference>
<feature type="domain" description="Glycosyltransferase family 28 N-terminal" evidence="3">
    <location>
        <begin position="10"/>
        <end position="148"/>
    </location>
</feature>
<dbReference type="InterPro" id="IPR007235">
    <property type="entry name" value="Glyco_trans_28_C"/>
</dbReference>
<dbReference type="Pfam" id="PF04101">
    <property type="entry name" value="Glyco_tran_28_C"/>
    <property type="match status" value="1"/>
</dbReference>
<dbReference type="Gene3D" id="3.40.50.2000">
    <property type="entry name" value="Glycogen Phosphorylase B"/>
    <property type="match status" value="2"/>
</dbReference>
<dbReference type="AlphaFoldDB" id="A0A1F7K2B0"/>
<keyword evidence="1" id="KW-0328">Glycosyltransferase</keyword>
<dbReference type="PANTHER" id="PTHR21015:SF22">
    <property type="entry name" value="GLYCOSYLTRANSFERASE"/>
    <property type="match status" value="1"/>
</dbReference>
<evidence type="ECO:0000259" key="3">
    <source>
        <dbReference type="Pfam" id="PF03033"/>
    </source>
</evidence>
<protein>
    <recommendedName>
        <fullName evidence="7">UDP-N-acetylglucosamine--N-acetylmuramyl-(pentapeptide) pyrophosphoryl-undecaprenol N-acetylglucosamine transferase</fullName>
    </recommendedName>
</protein>
<dbReference type="Pfam" id="PF03033">
    <property type="entry name" value="Glyco_transf_28"/>
    <property type="match status" value="1"/>
</dbReference>
<accession>A0A1F7K2B0</accession>
<evidence type="ECO:0000259" key="4">
    <source>
        <dbReference type="Pfam" id="PF04101"/>
    </source>
</evidence>
<dbReference type="PANTHER" id="PTHR21015">
    <property type="entry name" value="UDP-N-ACETYLGLUCOSAMINE--N-ACETYLMURAMYL-(PENTAPEPTIDE) PYROPHOSPHORYL-UNDECAPRENOL N-ACETYLGLUCOSAMINE TRANSFERASE 1"/>
    <property type="match status" value="1"/>
</dbReference>
<evidence type="ECO:0000313" key="6">
    <source>
        <dbReference type="Proteomes" id="UP000178450"/>
    </source>
</evidence>
<comment type="caution">
    <text evidence="5">The sequence shown here is derived from an EMBL/GenBank/DDBJ whole genome shotgun (WGS) entry which is preliminary data.</text>
</comment>
<proteinExistence type="predicted"/>
<reference evidence="5 6" key="1">
    <citation type="journal article" date="2016" name="Nat. Commun.">
        <title>Thousands of microbial genomes shed light on interconnected biogeochemical processes in an aquifer system.</title>
        <authorList>
            <person name="Anantharaman K."/>
            <person name="Brown C.T."/>
            <person name="Hug L.A."/>
            <person name="Sharon I."/>
            <person name="Castelle C.J."/>
            <person name="Probst A.J."/>
            <person name="Thomas B.C."/>
            <person name="Singh A."/>
            <person name="Wilkins M.J."/>
            <person name="Karaoz U."/>
            <person name="Brodie E.L."/>
            <person name="Williams K.H."/>
            <person name="Hubbard S.S."/>
            <person name="Banfield J.F."/>
        </authorList>
    </citation>
    <scope>NUCLEOTIDE SEQUENCE [LARGE SCALE GENOMIC DNA]</scope>
</reference>
<keyword evidence="2" id="KW-0808">Transferase</keyword>
<sequence>MSRSKILLVGGHLSPILAILPELIKQKYQLAVAGRTTTFNDIKEPSLEYQILHRHPQLHFYSLNSGRFTQGEWLKLPFEFFRLLKALFKADWILKKEKPDLILSFGGYLSLPICVLAKLKNIKIRLHEQTINPGRANRLIALLAEKIFVAFPDAVACFSKNKTTVLGIALRDDYKIKNRPNFFKPINKPLLLIMGGSSGSHSINVITEKLLPKLTKSFQVVHQIGDNRFKDYKRLQPLQSDSYYPLKYLLPQTIGYFYHQTDLIVSRSGANTFFELINFQKPAVLIPLPWSANQEQLIQAKILTANKVAYLFNQNEPSDNLYQLIIQASQQLPQLKKNYQTLDNYAQLIKTPGEFLNRLLA</sequence>
<dbReference type="GO" id="GO:1901137">
    <property type="term" value="P:carbohydrate derivative biosynthetic process"/>
    <property type="evidence" value="ECO:0007669"/>
    <property type="project" value="UniProtKB-ARBA"/>
</dbReference>
<evidence type="ECO:0000256" key="1">
    <source>
        <dbReference type="ARBA" id="ARBA00022676"/>
    </source>
</evidence>
<evidence type="ECO:0000256" key="2">
    <source>
        <dbReference type="ARBA" id="ARBA00022679"/>
    </source>
</evidence>
<dbReference type="SUPFAM" id="SSF53756">
    <property type="entry name" value="UDP-Glycosyltransferase/glycogen phosphorylase"/>
    <property type="match status" value="1"/>
</dbReference>
<dbReference type="InterPro" id="IPR004276">
    <property type="entry name" value="GlycoTrans_28_N"/>
</dbReference>
<name>A0A1F7K2B0_9BACT</name>
<dbReference type="Proteomes" id="UP000178450">
    <property type="component" value="Unassembled WGS sequence"/>
</dbReference>
<dbReference type="GO" id="GO:0005975">
    <property type="term" value="P:carbohydrate metabolic process"/>
    <property type="evidence" value="ECO:0007669"/>
    <property type="project" value="InterPro"/>
</dbReference>
<evidence type="ECO:0008006" key="7">
    <source>
        <dbReference type="Google" id="ProtNLM"/>
    </source>
</evidence>
<feature type="domain" description="Glycosyl transferase family 28 C-terminal" evidence="4">
    <location>
        <begin position="191"/>
        <end position="334"/>
    </location>
</feature>
<dbReference type="CDD" id="cd03785">
    <property type="entry name" value="GT28_MurG"/>
    <property type="match status" value="1"/>
</dbReference>
<evidence type="ECO:0000313" key="5">
    <source>
        <dbReference type="EMBL" id="OGK61975.1"/>
    </source>
</evidence>
<gene>
    <name evidence="5" type="ORF">A2209_00575</name>
</gene>
<dbReference type="GO" id="GO:0016758">
    <property type="term" value="F:hexosyltransferase activity"/>
    <property type="evidence" value="ECO:0007669"/>
    <property type="project" value="InterPro"/>
</dbReference>